<reference evidence="1" key="2">
    <citation type="submission" date="2020-09" db="EMBL/GenBank/DDBJ databases">
        <authorList>
            <person name="Sun Q."/>
            <person name="Kim S."/>
        </authorList>
    </citation>
    <scope>NUCLEOTIDE SEQUENCE</scope>
    <source>
        <strain evidence="1">KCTC 12711</strain>
    </source>
</reference>
<evidence type="ECO:0008006" key="3">
    <source>
        <dbReference type="Google" id="ProtNLM"/>
    </source>
</evidence>
<sequence>MNSSRFGNATLGQVETSLTQSDNGYVIESVTKAQGMAAIIIGSNRQEACEFEIANGQAVTKTYRGGRVGKTDYQVDYDWHDRKVNFDSGDSLDMPDGLLFDNCMFWFAAALLKGEGFADQSTYVVDGRSKRIRGYKLRSKETETIETAVGKKDVVKVVLERELRPGRTVTFWLSPDDQFLPLRIQESRKSRTITFDVEQLERDA</sequence>
<dbReference type="EMBL" id="BMXA01000001">
    <property type="protein sequence ID" value="GGZ98872.1"/>
    <property type="molecule type" value="Genomic_DNA"/>
</dbReference>
<dbReference type="InterPro" id="IPR021457">
    <property type="entry name" value="DUF3108"/>
</dbReference>
<proteinExistence type="predicted"/>
<dbReference type="Proteomes" id="UP000614811">
    <property type="component" value="Unassembled WGS sequence"/>
</dbReference>
<organism evidence="1 2">
    <name type="scientific">Arenicella chitinivorans</name>
    <dbReference type="NCBI Taxonomy" id="1329800"/>
    <lineage>
        <taxon>Bacteria</taxon>
        <taxon>Pseudomonadati</taxon>
        <taxon>Pseudomonadota</taxon>
        <taxon>Gammaproteobacteria</taxon>
        <taxon>Arenicellales</taxon>
        <taxon>Arenicellaceae</taxon>
        <taxon>Arenicella</taxon>
    </lineage>
</organism>
<evidence type="ECO:0000313" key="1">
    <source>
        <dbReference type="EMBL" id="GGZ98872.1"/>
    </source>
</evidence>
<name>A0A918RIZ8_9GAMM</name>
<dbReference type="AlphaFoldDB" id="A0A918RIZ8"/>
<protein>
    <recommendedName>
        <fullName evidence="3">DUF3108 domain-containing protein</fullName>
    </recommendedName>
</protein>
<keyword evidence="2" id="KW-1185">Reference proteome</keyword>
<dbReference type="Pfam" id="PF11306">
    <property type="entry name" value="DUF3108"/>
    <property type="match status" value="1"/>
</dbReference>
<reference evidence="1" key="1">
    <citation type="journal article" date="2014" name="Int. J. Syst. Evol. Microbiol.">
        <title>Complete genome sequence of Corynebacterium casei LMG S-19264T (=DSM 44701T), isolated from a smear-ripened cheese.</title>
        <authorList>
            <consortium name="US DOE Joint Genome Institute (JGI-PGF)"/>
            <person name="Walter F."/>
            <person name="Albersmeier A."/>
            <person name="Kalinowski J."/>
            <person name="Ruckert C."/>
        </authorList>
    </citation>
    <scope>NUCLEOTIDE SEQUENCE</scope>
    <source>
        <strain evidence="1">KCTC 12711</strain>
    </source>
</reference>
<evidence type="ECO:0000313" key="2">
    <source>
        <dbReference type="Proteomes" id="UP000614811"/>
    </source>
</evidence>
<gene>
    <name evidence="1" type="ORF">GCM10008090_04280</name>
</gene>
<accession>A0A918RIZ8</accession>
<comment type="caution">
    <text evidence="1">The sequence shown here is derived from an EMBL/GenBank/DDBJ whole genome shotgun (WGS) entry which is preliminary data.</text>
</comment>